<gene>
    <name evidence="2" type="ORF">F511_28342</name>
</gene>
<dbReference type="Proteomes" id="UP000250235">
    <property type="component" value="Unassembled WGS sequence"/>
</dbReference>
<dbReference type="AlphaFoldDB" id="A0A2Z7B3F2"/>
<name>A0A2Z7B3F2_9LAMI</name>
<keyword evidence="3" id="KW-1185">Reference proteome</keyword>
<evidence type="ECO:0000256" key="1">
    <source>
        <dbReference type="SAM" id="MobiDB-lite"/>
    </source>
</evidence>
<feature type="region of interest" description="Disordered" evidence="1">
    <location>
        <begin position="56"/>
        <end position="83"/>
    </location>
</feature>
<accession>A0A2Z7B3F2</accession>
<sequence>MLANKSVKIYLKKNQDIKPDGDSRKHTEDIASNIDGGESQIALLVTKDTRVMEKEKAISKTKKADTQNVENKKKKRVNKVVVV</sequence>
<feature type="compositionally biased region" description="Basic and acidic residues" evidence="1">
    <location>
        <begin position="56"/>
        <end position="65"/>
    </location>
</feature>
<evidence type="ECO:0000313" key="2">
    <source>
        <dbReference type="EMBL" id="KZV28383.1"/>
    </source>
</evidence>
<evidence type="ECO:0000313" key="3">
    <source>
        <dbReference type="Proteomes" id="UP000250235"/>
    </source>
</evidence>
<dbReference type="EMBL" id="KV010142">
    <property type="protein sequence ID" value="KZV28383.1"/>
    <property type="molecule type" value="Genomic_DNA"/>
</dbReference>
<protein>
    <submittedName>
        <fullName evidence="2">Mannosylglycoprotein endo-beta-mannosidase</fullName>
    </submittedName>
</protein>
<reference evidence="2 3" key="1">
    <citation type="journal article" date="2015" name="Proc. Natl. Acad. Sci. U.S.A.">
        <title>The resurrection genome of Boea hygrometrica: A blueprint for survival of dehydration.</title>
        <authorList>
            <person name="Xiao L."/>
            <person name="Yang G."/>
            <person name="Zhang L."/>
            <person name="Yang X."/>
            <person name="Zhao S."/>
            <person name="Ji Z."/>
            <person name="Zhou Q."/>
            <person name="Hu M."/>
            <person name="Wang Y."/>
            <person name="Chen M."/>
            <person name="Xu Y."/>
            <person name="Jin H."/>
            <person name="Xiao X."/>
            <person name="Hu G."/>
            <person name="Bao F."/>
            <person name="Hu Y."/>
            <person name="Wan P."/>
            <person name="Li L."/>
            <person name="Deng X."/>
            <person name="Kuang T."/>
            <person name="Xiang C."/>
            <person name="Zhu J.K."/>
            <person name="Oliver M.J."/>
            <person name="He Y."/>
        </authorList>
    </citation>
    <scope>NUCLEOTIDE SEQUENCE [LARGE SCALE GENOMIC DNA]</scope>
    <source>
        <strain evidence="3">cv. XS01</strain>
    </source>
</reference>
<proteinExistence type="predicted"/>
<feature type="compositionally biased region" description="Basic residues" evidence="1">
    <location>
        <begin position="72"/>
        <end position="83"/>
    </location>
</feature>
<organism evidence="2 3">
    <name type="scientific">Dorcoceras hygrometricum</name>
    <dbReference type="NCBI Taxonomy" id="472368"/>
    <lineage>
        <taxon>Eukaryota</taxon>
        <taxon>Viridiplantae</taxon>
        <taxon>Streptophyta</taxon>
        <taxon>Embryophyta</taxon>
        <taxon>Tracheophyta</taxon>
        <taxon>Spermatophyta</taxon>
        <taxon>Magnoliopsida</taxon>
        <taxon>eudicotyledons</taxon>
        <taxon>Gunneridae</taxon>
        <taxon>Pentapetalae</taxon>
        <taxon>asterids</taxon>
        <taxon>lamiids</taxon>
        <taxon>Lamiales</taxon>
        <taxon>Gesneriaceae</taxon>
        <taxon>Didymocarpoideae</taxon>
        <taxon>Trichosporeae</taxon>
        <taxon>Loxocarpinae</taxon>
        <taxon>Dorcoceras</taxon>
    </lineage>
</organism>